<proteinExistence type="predicted"/>
<evidence type="ECO:0000313" key="5">
    <source>
        <dbReference type="Proteomes" id="UP001597286"/>
    </source>
</evidence>
<keyword evidence="5" id="KW-1185">Reference proteome</keyword>
<dbReference type="InterPro" id="IPR003593">
    <property type="entry name" value="AAA+_ATPase"/>
</dbReference>
<evidence type="ECO:0000256" key="1">
    <source>
        <dbReference type="ARBA" id="ARBA00022741"/>
    </source>
</evidence>
<dbReference type="SMART" id="SM00382">
    <property type="entry name" value="AAA"/>
    <property type="match status" value="2"/>
</dbReference>
<dbReference type="PROSITE" id="PS50893">
    <property type="entry name" value="ABC_TRANSPORTER_2"/>
    <property type="match status" value="2"/>
</dbReference>
<dbReference type="InterPro" id="IPR003439">
    <property type="entry name" value="ABC_transporter-like_ATP-bd"/>
</dbReference>
<dbReference type="PANTHER" id="PTHR42855">
    <property type="entry name" value="ABC TRANSPORTER ATP-BINDING SUBUNIT"/>
    <property type="match status" value="1"/>
</dbReference>
<dbReference type="PROSITE" id="PS00211">
    <property type="entry name" value="ABC_TRANSPORTER_1"/>
    <property type="match status" value="2"/>
</dbReference>
<dbReference type="InterPro" id="IPR027417">
    <property type="entry name" value="P-loop_NTPase"/>
</dbReference>
<feature type="domain" description="ABC transporter" evidence="3">
    <location>
        <begin position="6"/>
        <end position="261"/>
    </location>
</feature>
<keyword evidence="2" id="KW-0067">ATP-binding</keyword>
<accession>A0ABW4P379</accession>
<comment type="caution">
    <text evidence="4">The sequence shown here is derived from an EMBL/GenBank/DDBJ whole genome shotgun (WGS) entry which is preliminary data.</text>
</comment>
<evidence type="ECO:0000256" key="2">
    <source>
        <dbReference type="ARBA" id="ARBA00022840"/>
    </source>
</evidence>
<dbReference type="PANTHER" id="PTHR42855:SF2">
    <property type="entry name" value="DRUG RESISTANCE ABC TRANSPORTER,ATP-BINDING PROTEIN"/>
    <property type="match status" value="1"/>
</dbReference>
<dbReference type="Pfam" id="PF00005">
    <property type="entry name" value="ABC_tran"/>
    <property type="match status" value="2"/>
</dbReference>
<reference evidence="5" key="1">
    <citation type="journal article" date="2019" name="Int. J. Syst. Evol. Microbiol.">
        <title>The Global Catalogue of Microorganisms (GCM) 10K type strain sequencing project: providing services to taxonomists for standard genome sequencing and annotation.</title>
        <authorList>
            <consortium name="The Broad Institute Genomics Platform"/>
            <consortium name="The Broad Institute Genome Sequencing Center for Infectious Disease"/>
            <person name="Wu L."/>
            <person name="Ma J."/>
        </authorList>
    </citation>
    <scope>NUCLEOTIDE SEQUENCE [LARGE SCALE GENOMIC DNA]</scope>
    <source>
        <strain evidence="5">DT72</strain>
    </source>
</reference>
<dbReference type="RefSeq" id="WP_378484961.1">
    <property type="nucleotide sequence ID" value="NZ_JBHUFB010000009.1"/>
</dbReference>
<dbReference type="InterPro" id="IPR017871">
    <property type="entry name" value="ABC_transporter-like_CS"/>
</dbReference>
<feature type="domain" description="ABC transporter" evidence="3">
    <location>
        <begin position="355"/>
        <end position="543"/>
    </location>
</feature>
<gene>
    <name evidence="4" type="primary">abc-f</name>
    <name evidence="4" type="ORF">ACFSJG_09560</name>
</gene>
<name>A0ABW4P379_9NOCA</name>
<evidence type="ECO:0000313" key="4">
    <source>
        <dbReference type="EMBL" id="MFD1812458.1"/>
    </source>
</evidence>
<dbReference type="Proteomes" id="UP001597286">
    <property type="component" value="Unassembled WGS sequence"/>
</dbReference>
<organism evidence="4 5">
    <name type="scientific">Rhodococcus gannanensis</name>
    <dbReference type="NCBI Taxonomy" id="1960308"/>
    <lineage>
        <taxon>Bacteria</taxon>
        <taxon>Bacillati</taxon>
        <taxon>Actinomycetota</taxon>
        <taxon>Actinomycetes</taxon>
        <taxon>Mycobacteriales</taxon>
        <taxon>Nocardiaceae</taxon>
        <taxon>Rhodococcus</taxon>
    </lineage>
</organism>
<protein>
    <submittedName>
        <fullName evidence="4">Ribosomal protection-like ABC-F family protein</fullName>
    </submittedName>
</protein>
<dbReference type="NCBIfam" id="NF000355">
    <property type="entry name" value="ribo_prot_ABC_F"/>
    <property type="match status" value="1"/>
</dbReference>
<dbReference type="InterPro" id="IPR051309">
    <property type="entry name" value="ABCF_ATPase"/>
</dbReference>
<sequence>MHPSQFSLHSASKRFADRVVLDAVDLTVAPGSKVGVVGDNGSGKSTLLALLAGRIHPDNGEIRVVAPGGIAYAAQSLDLPGDATVATAIDHVLRDVRALESRIRHLERCLSGSSADDLEGLLSEYTDATALFESLDGYTVDERVTVALHALGLPSLDRARRIGTLSGGQRARLALAAALASNAELLLLDEPTNDLDDDAIAWLEDRLIGHRGTVVVVTHDRVFLDRLTPVILEVDEHRVRRYGDGYDGYLAAKDAERLGRLREYEEWKLELDRSTHLVEVNAFRLAAIPRKQDKAGFGHGAFRARGRDHGARGRIRNAKERVDRLTTNAVAPPPEPLRFTPALDARATPQGGASVRLDDVRVDTRLTIPRLEMQSGDRMLVTGPNGSGKTTLLNVIAGVIIPDSGAVQAPDRIGYLTQTPLRRAPETTLRQAYATESRTDQDSAEAALLALGLFRPGDLDRPIGDLSFGQRRRLDVALLATSGADLLLLDEPTNHLAPALVEELEEALDSFTGAVVLVTHDRRLRSRFRGDLLTLGASVPREQ</sequence>
<evidence type="ECO:0000259" key="3">
    <source>
        <dbReference type="PROSITE" id="PS50893"/>
    </source>
</evidence>
<dbReference type="Gene3D" id="3.40.50.300">
    <property type="entry name" value="P-loop containing nucleotide triphosphate hydrolases"/>
    <property type="match status" value="2"/>
</dbReference>
<keyword evidence="1" id="KW-0547">Nucleotide-binding</keyword>
<dbReference type="EMBL" id="JBHUFB010000009">
    <property type="protein sequence ID" value="MFD1812458.1"/>
    <property type="molecule type" value="Genomic_DNA"/>
</dbReference>
<dbReference type="SUPFAM" id="SSF52540">
    <property type="entry name" value="P-loop containing nucleoside triphosphate hydrolases"/>
    <property type="match status" value="2"/>
</dbReference>